<dbReference type="Pfam" id="PF01252">
    <property type="entry name" value="Peptidase_A8"/>
    <property type="match status" value="1"/>
</dbReference>
<dbReference type="GO" id="GO:0006508">
    <property type="term" value="P:proteolysis"/>
    <property type="evidence" value="ECO:0007669"/>
    <property type="project" value="UniProtKB-KW"/>
</dbReference>
<evidence type="ECO:0000313" key="12">
    <source>
        <dbReference type="EMBL" id="ABS61911.1"/>
    </source>
</evidence>
<evidence type="ECO:0000256" key="5">
    <source>
        <dbReference type="ARBA" id="ARBA00022750"/>
    </source>
</evidence>
<evidence type="ECO:0000256" key="4">
    <source>
        <dbReference type="ARBA" id="ARBA00022692"/>
    </source>
</evidence>
<dbReference type="PROSITE" id="PS00855">
    <property type="entry name" value="SPASE_II"/>
    <property type="match status" value="1"/>
</dbReference>
<keyword evidence="8 9" id="KW-0472">Membrane</keyword>
<evidence type="ECO:0000256" key="7">
    <source>
        <dbReference type="ARBA" id="ARBA00022989"/>
    </source>
</evidence>
<accession>A7HPS8</accession>
<dbReference type="AlphaFoldDB" id="A7HPS8"/>
<evidence type="ECO:0000256" key="6">
    <source>
        <dbReference type="ARBA" id="ARBA00022801"/>
    </source>
</evidence>
<dbReference type="HAMAP" id="MF_00161">
    <property type="entry name" value="LspA"/>
    <property type="match status" value="1"/>
</dbReference>
<dbReference type="EMBL" id="CP000774">
    <property type="protein sequence ID" value="ABS61911.1"/>
    <property type="molecule type" value="Genomic_DNA"/>
</dbReference>
<dbReference type="UniPathway" id="UPA00665"/>
<dbReference type="RefSeq" id="WP_011995202.1">
    <property type="nucleotide sequence ID" value="NC_009719.1"/>
</dbReference>
<comment type="subcellular location">
    <subcellularLocation>
        <location evidence="9">Cell inner membrane</location>
        <topology evidence="9">Multi-pass membrane protein</topology>
    </subcellularLocation>
</comment>
<evidence type="ECO:0000256" key="1">
    <source>
        <dbReference type="ARBA" id="ARBA00006139"/>
    </source>
</evidence>
<comment type="function">
    <text evidence="9 10">This protein specifically catalyzes the removal of signal peptides from prolipoproteins.</text>
</comment>
<dbReference type="PANTHER" id="PTHR33695">
    <property type="entry name" value="LIPOPROTEIN SIGNAL PEPTIDASE"/>
    <property type="match status" value="1"/>
</dbReference>
<keyword evidence="2 9" id="KW-1003">Cell membrane</keyword>
<gene>
    <name evidence="9" type="primary">lspA</name>
    <name evidence="12" type="ordered locus">Plav_0288</name>
</gene>
<dbReference type="InterPro" id="IPR001872">
    <property type="entry name" value="Peptidase_A8"/>
</dbReference>
<feature type="transmembrane region" description="Helical" evidence="9">
    <location>
        <begin position="101"/>
        <end position="118"/>
    </location>
</feature>
<evidence type="ECO:0000256" key="9">
    <source>
        <dbReference type="HAMAP-Rule" id="MF_00161"/>
    </source>
</evidence>
<keyword evidence="6 9" id="KW-0378">Hydrolase</keyword>
<evidence type="ECO:0000256" key="3">
    <source>
        <dbReference type="ARBA" id="ARBA00022670"/>
    </source>
</evidence>
<dbReference type="PANTHER" id="PTHR33695:SF1">
    <property type="entry name" value="LIPOPROTEIN SIGNAL PEPTIDASE"/>
    <property type="match status" value="1"/>
</dbReference>
<keyword evidence="13" id="KW-1185">Reference proteome</keyword>
<keyword evidence="4 9" id="KW-0812">Transmembrane</keyword>
<evidence type="ECO:0000313" key="13">
    <source>
        <dbReference type="Proteomes" id="UP000006377"/>
    </source>
</evidence>
<keyword evidence="3 9" id="KW-0645">Protease</keyword>
<dbReference type="GO" id="GO:0005886">
    <property type="term" value="C:plasma membrane"/>
    <property type="evidence" value="ECO:0007669"/>
    <property type="project" value="UniProtKB-SubCell"/>
</dbReference>
<dbReference type="OrthoDB" id="9810259at2"/>
<feature type="active site" evidence="9">
    <location>
        <position position="146"/>
    </location>
</feature>
<proteinExistence type="inferred from homology"/>
<comment type="pathway">
    <text evidence="9">Protein modification; lipoprotein biosynthesis (signal peptide cleavage).</text>
</comment>
<evidence type="ECO:0000256" key="8">
    <source>
        <dbReference type="ARBA" id="ARBA00023136"/>
    </source>
</evidence>
<feature type="transmembrane region" description="Helical" evidence="9">
    <location>
        <begin position="9"/>
        <end position="27"/>
    </location>
</feature>
<keyword evidence="9" id="KW-0997">Cell inner membrane</keyword>
<evidence type="ECO:0000256" key="2">
    <source>
        <dbReference type="ARBA" id="ARBA00022475"/>
    </source>
</evidence>
<comment type="similarity">
    <text evidence="1 9 11">Belongs to the peptidase A8 family.</text>
</comment>
<dbReference type="GO" id="GO:0004190">
    <property type="term" value="F:aspartic-type endopeptidase activity"/>
    <property type="evidence" value="ECO:0007669"/>
    <property type="project" value="UniProtKB-UniRule"/>
</dbReference>
<protein>
    <recommendedName>
        <fullName evidence="9">Lipoprotein signal peptidase</fullName>
        <ecNumber evidence="9">3.4.23.36</ecNumber>
    </recommendedName>
    <alternativeName>
        <fullName evidence="9">Prolipoprotein signal peptidase</fullName>
    </alternativeName>
    <alternativeName>
        <fullName evidence="9">Signal peptidase II</fullName>
        <shortName evidence="9">SPase II</shortName>
    </alternativeName>
</protein>
<dbReference type="Proteomes" id="UP000006377">
    <property type="component" value="Chromosome"/>
</dbReference>
<keyword evidence="5 9" id="KW-0064">Aspartyl protease</keyword>
<feature type="transmembrane region" description="Helical" evidence="9">
    <location>
        <begin position="73"/>
        <end position="94"/>
    </location>
</feature>
<sequence length="184" mass="19906">MERPTRETFWGPFSLFGALIALAGFAADRLHKWWMLDVYGIAGRGRVEVTSFFDLVMAWNNGVSYGLFQAETATGVAILAGFALLVICGLGLWLARVEYKVTALAIGLILGGAIGNVYDRIAYGAVADFFSFHAFGFYWYIFNIADVWIALGVILIILESVWPGLVGAGKKKDGPDGETGGTPV</sequence>
<feature type="active site" evidence="9">
    <location>
        <position position="128"/>
    </location>
</feature>
<dbReference type="KEGG" id="pla:Plav_0288"/>
<dbReference type="eggNOG" id="COG0597">
    <property type="taxonomic scope" value="Bacteria"/>
</dbReference>
<dbReference type="PRINTS" id="PR00781">
    <property type="entry name" value="LIPOSIGPTASE"/>
</dbReference>
<name>A7HPS8_PARL1</name>
<comment type="catalytic activity">
    <reaction evidence="9 10">
        <text>Release of signal peptides from bacterial membrane prolipoproteins. Hydrolyzes -Xaa-Yaa-Zaa-|-(S,diacylglyceryl)Cys-, in which Xaa is hydrophobic (preferably Leu), and Yaa (Ala or Ser) and Zaa (Gly or Ala) have small, neutral side chains.</text>
        <dbReference type="EC" id="3.4.23.36"/>
    </reaction>
</comment>
<dbReference type="HOGENOM" id="CLU_083252_4_3_5"/>
<evidence type="ECO:0000256" key="11">
    <source>
        <dbReference type="RuleBase" id="RU004181"/>
    </source>
</evidence>
<organism evidence="12 13">
    <name type="scientific">Parvibaculum lavamentivorans (strain DS-1 / DSM 13023 / NCIMB 13966)</name>
    <dbReference type="NCBI Taxonomy" id="402881"/>
    <lineage>
        <taxon>Bacteria</taxon>
        <taxon>Pseudomonadati</taxon>
        <taxon>Pseudomonadota</taxon>
        <taxon>Alphaproteobacteria</taxon>
        <taxon>Hyphomicrobiales</taxon>
        <taxon>Parvibaculaceae</taxon>
        <taxon>Parvibaculum</taxon>
    </lineage>
</organism>
<dbReference type="EC" id="3.4.23.36" evidence="9"/>
<reference evidence="12 13" key="1">
    <citation type="journal article" date="2011" name="Stand. Genomic Sci.">
        <title>Complete genome sequence of Parvibaculum lavamentivorans type strain (DS-1(T)).</title>
        <authorList>
            <person name="Schleheck D."/>
            <person name="Weiss M."/>
            <person name="Pitluck S."/>
            <person name="Bruce D."/>
            <person name="Land M.L."/>
            <person name="Han S."/>
            <person name="Saunders E."/>
            <person name="Tapia R."/>
            <person name="Detter C."/>
            <person name="Brettin T."/>
            <person name="Han J."/>
            <person name="Woyke T."/>
            <person name="Goodwin L."/>
            <person name="Pennacchio L."/>
            <person name="Nolan M."/>
            <person name="Cook A.M."/>
            <person name="Kjelleberg S."/>
            <person name="Thomas T."/>
        </authorList>
    </citation>
    <scope>NUCLEOTIDE SEQUENCE [LARGE SCALE GENOMIC DNA]</scope>
    <source>
        <strain evidence="13">DS-1 / DSM 13023 / NCIMB 13966</strain>
    </source>
</reference>
<keyword evidence="12" id="KW-0449">Lipoprotein</keyword>
<dbReference type="STRING" id="402881.Plav_0288"/>
<evidence type="ECO:0000256" key="10">
    <source>
        <dbReference type="RuleBase" id="RU000594"/>
    </source>
</evidence>
<feature type="transmembrane region" description="Helical" evidence="9">
    <location>
        <begin position="138"/>
        <end position="162"/>
    </location>
</feature>
<keyword evidence="7 9" id="KW-1133">Transmembrane helix</keyword>
<dbReference type="NCBIfam" id="TIGR00077">
    <property type="entry name" value="lspA"/>
    <property type="match status" value="1"/>
</dbReference>